<feature type="domain" description="Flagellar basal body rod protein N-terminal" evidence="5">
    <location>
        <begin position="10"/>
        <end position="37"/>
    </location>
</feature>
<evidence type="ECO:0000259" key="7">
    <source>
        <dbReference type="Pfam" id="PF22692"/>
    </source>
</evidence>
<sequence>MSLLDAVSNSTSGLSAQAFALNNISGNIANSSTAGFKSTDTHFADMLAQTEAGNQPSGGVSLTSRSNLQLQGTITSTGVATNLAISGDGYFIVKPNSGTVTSPSFTGQTGYTRRGDFSTDANGYLVNGAGYYLFAGPSASTPVQVATGTDAPASLAISPAGVLTATNADGSTKSLGTMTLAQFDGPENLAPLDGGTYVATASSGAATYGFAGASVTAGSVEQSNASISDQFTKMIETQQAYSANTKVLNAANEMLQDAITMYV</sequence>
<dbReference type="Proteomes" id="UP001236369">
    <property type="component" value="Unassembled WGS sequence"/>
</dbReference>
<evidence type="ECO:0000313" key="8">
    <source>
        <dbReference type="EMBL" id="MDQ0443323.1"/>
    </source>
</evidence>
<dbReference type="InterPro" id="IPR001444">
    <property type="entry name" value="Flag_bb_rod_N"/>
</dbReference>
<reference evidence="8 9" key="1">
    <citation type="submission" date="2023-07" db="EMBL/GenBank/DDBJ databases">
        <title>Genomic Encyclopedia of Type Strains, Phase IV (KMG-IV): sequencing the most valuable type-strain genomes for metagenomic binning, comparative biology and taxonomic classification.</title>
        <authorList>
            <person name="Goeker M."/>
        </authorList>
    </citation>
    <scope>NUCLEOTIDE SEQUENCE [LARGE SCALE GENOMIC DNA]</scope>
    <source>
        <strain evidence="8 9">DSM 19562</strain>
    </source>
</reference>
<feature type="domain" description="Flagellar hook protein FlgE/F/G-like D1" evidence="7">
    <location>
        <begin position="84"/>
        <end position="165"/>
    </location>
</feature>
<organism evidence="8 9">
    <name type="scientific">Methylobacterium persicinum</name>
    <dbReference type="NCBI Taxonomy" id="374426"/>
    <lineage>
        <taxon>Bacteria</taxon>
        <taxon>Pseudomonadati</taxon>
        <taxon>Pseudomonadota</taxon>
        <taxon>Alphaproteobacteria</taxon>
        <taxon>Hyphomicrobiales</taxon>
        <taxon>Methylobacteriaceae</taxon>
        <taxon>Methylobacterium</taxon>
    </lineage>
</organism>
<dbReference type="RefSeq" id="WP_238248553.1">
    <property type="nucleotide sequence ID" value="NZ_BPQX01000020.1"/>
</dbReference>
<comment type="subcellular location">
    <subcellularLocation>
        <location evidence="1 4">Bacterial flagellum basal body</location>
    </subcellularLocation>
</comment>
<dbReference type="Pfam" id="PF00460">
    <property type="entry name" value="Flg_bb_rod"/>
    <property type="match status" value="1"/>
</dbReference>
<evidence type="ECO:0000256" key="1">
    <source>
        <dbReference type="ARBA" id="ARBA00004117"/>
    </source>
</evidence>
<accession>A0ABU0HNB1</accession>
<comment type="similarity">
    <text evidence="2 4">Belongs to the flagella basal body rod proteins family.</text>
</comment>
<dbReference type="InterPro" id="IPR037925">
    <property type="entry name" value="FlgE/F/G-like"/>
</dbReference>
<comment type="caution">
    <text evidence="8">The sequence shown here is derived from an EMBL/GenBank/DDBJ whole genome shotgun (WGS) entry which is preliminary data.</text>
</comment>
<comment type="function">
    <text evidence="4">A flexible structure which links the flagellar filament to the drive apparatus in the basal body.</text>
</comment>
<protein>
    <recommendedName>
        <fullName evidence="4">Flagellar hook protein FlgE</fullName>
    </recommendedName>
</protein>
<dbReference type="EMBL" id="JAUSVV010000006">
    <property type="protein sequence ID" value="MDQ0443323.1"/>
    <property type="molecule type" value="Genomic_DNA"/>
</dbReference>
<keyword evidence="8" id="KW-0282">Flagellum</keyword>
<dbReference type="PANTHER" id="PTHR30435:SF1">
    <property type="entry name" value="FLAGELLAR HOOK PROTEIN FLGE"/>
    <property type="match status" value="1"/>
</dbReference>
<dbReference type="NCBIfam" id="TIGR03506">
    <property type="entry name" value="FlgEFG_subfam"/>
    <property type="match status" value="2"/>
</dbReference>
<keyword evidence="3 4" id="KW-0975">Bacterial flagellum</keyword>
<keyword evidence="8" id="KW-0969">Cilium</keyword>
<evidence type="ECO:0000256" key="3">
    <source>
        <dbReference type="ARBA" id="ARBA00023143"/>
    </source>
</evidence>
<name>A0ABU0HNB1_9HYPH</name>
<dbReference type="PANTHER" id="PTHR30435">
    <property type="entry name" value="FLAGELLAR PROTEIN"/>
    <property type="match status" value="1"/>
</dbReference>
<dbReference type="InterPro" id="IPR010930">
    <property type="entry name" value="Flg_bb/hook_C_dom"/>
</dbReference>
<evidence type="ECO:0000259" key="6">
    <source>
        <dbReference type="Pfam" id="PF06429"/>
    </source>
</evidence>
<evidence type="ECO:0000259" key="5">
    <source>
        <dbReference type="Pfam" id="PF00460"/>
    </source>
</evidence>
<dbReference type="InterPro" id="IPR020013">
    <property type="entry name" value="Flagellar_FlgE/F/G"/>
</dbReference>
<dbReference type="InterPro" id="IPR053967">
    <property type="entry name" value="LlgE_F_G-like_D1"/>
</dbReference>
<keyword evidence="9" id="KW-1185">Reference proteome</keyword>
<feature type="domain" description="Flagellar basal-body/hook protein C-terminal" evidence="6">
    <location>
        <begin position="217"/>
        <end position="261"/>
    </location>
</feature>
<evidence type="ECO:0000313" key="9">
    <source>
        <dbReference type="Proteomes" id="UP001236369"/>
    </source>
</evidence>
<evidence type="ECO:0000256" key="4">
    <source>
        <dbReference type="RuleBase" id="RU362116"/>
    </source>
</evidence>
<gene>
    <name evidence="8" type="ORF">QO016_002826</name>
</gene>
<proteinExistence type="inferred from homology"/>
<dbReference type="Pfam" id="PF06429">
    <property type="entry name" value="Flg_bbr_C"/>
    <property type="match status" value="1"/>
</dbReference>
<keyword evidence="8" id="KW-0966">Cell projection</keyword>
<evidence type="ECO:0000256" key="2">
    <source>
        <dbReference type="ARBA" id="ARBA00009677"/>
    </source>
</evidence>
<dbReference type="Pfam" id="PF22692">
    <property type="entry name" value="LlgE_F_G_D1"/>
    <property type="match status" value="1"/>
</dbReference>
<dbReference type="SUPFAM" id="SSF117143">
    <property type="entry name" value="Flagellar hook protein flgE"/>
    <property type="match status" value="1"/>
</dbReference>